<dbReference type="InterPro" id="IPR050090">
    <property type="entry name" value="Tyrosine_recombinase_XerCD"/>
</dbReference>
<dbReference type="PROSITE" id="PS51900">
    <property type="entry name" value="CB"/>
    <property type="match status" value="1"/>
</dbReference>
<dbReference type="Proteomes" id="UP000703295">
    <property type="component" value="Unassembled WGS sequence"/>
</dbReference>
<gene>
    <name evidence="8" type="ORF">H6A31_01450</name>
</gene>
<feature type="domain" description="Core-binding (CB)" evidence="7">
    <location>
        <begin position="91"/>
        <end position="177"/>
    </location>
</feature>
<dbReference type="Gene3D" id="1.10.443.10">
    <property type="entry name" value="Intergrase catalytic core"/>
    <property type="match status" value="1"/>
</dbReference>
<dbReference type="InterPro" id="IPR044068">
    <property type="entry name" value="CB"/>
</dbReference>
<evidence type="ECO:0000256" key="4">
    <source>
        <dbReference type="ARBA" id="ARBA00023172"/>
    </source>
</evidence>
<dbReference type="Gene3D" id="1.10.150.130">
    <property type="match status" value="1"/>
</dbReference>
<dbReference type="InterPro" id="IPR002104">
    <property type="entry name" value="Integrase_catalytic"/>
</dbReference>
<dbReference type="RefSeq" id="WP_204474017.1">
    <property type="nucleotide sequence ID" value="NZ_CATVUC010000011.1"/>
</dbReference>
<keyword evidence="3 5" id="KW-0238">DNA-binding</keyword>
<dbReference type="EMBL" id="JACJJW010000002">
    <property type="protein sequence ID" value="MBM6757370.1"/>
    <property type="molecule type" value="Genomic_DNA"/>
</dbReference>
<evidence type="ECO:0000256" key="2">
    <source>
        <dbReference type="ARBA" id="ARBA00022908"/>
    </source>
</evidence>
<organism evidence="8 9">
    <name type="scientific">Bacteroides mediterraneensis</name>
    <dbReference type="NCBI Taxonomy" id="1841856"/>
    <lineage>
        <taxon>Bacteria</taxon>
        <taxon>Pseudomonadati</taxon>
        <taxon>Bacteroidota</taxon>
        <taxon>Bacteroidia</taxon>
        <taxon>Bacteroidales</taxon>
        <taxon>Bacteroidaceae</taxon>
        <taxon>Bacteroides</taxon>
    </lineage>
</organism>
<evidence type="ECO:0000256" key="1">
    <source>
        <dbReference type="ARBA" id="ARBA00008857"/>
    </source>
</evidence>
<dbReference type="CDD" id="cd01185">
    <property type="entry name" value="INTN1_C_like"/>
    <property type="match status" value="1"/>
</dbReference>
<evidence type="ECO:0000313" key="9">
    <source>
        <dbReference type="Proteomes" id="UP000703295"/>
    </source>
</evidence>
<dbReference type="SUPFAM" id="SSF56349">
    <property type="entry name" value="DNA breaking-rejoining enzymes"/>
    <property type="match status" value="1"/>
</dbReference>
<dbReference type="PROSITE" id="PS51898">
    <property type="entry name" value="TYR_RECOMBINASE"/>
    <property type="match status" value="1"/>
</dbReference>
<evidence type="ECO:0000313" key="8">
    <source>
        <dbReference type="EMBL" id="MBM6757370.1"/>
    </source>
</evidence>
<keyword evidence="4" id="KW-0233">DNA recombination</keyword>
<dbReference type="PANTHER" id="PTHR30349">
    <property type="entry name" value="PHAGE INTEGRASE-RELATED"/>
    <property type="match status" value="1"/>
</dbReference>
<evidence type="ECO:0000259" key="6">
    <source>
        <dbReference type="PROSITE" id="PS51898"/>
    </source>
</evidence>
<comment type="similarity">
    <text evidence="1">Belongs to the 'phage' integrase family.</text>
</comment>
<dbReference type="InterPro" id="IPR010998">
    <property type="entry name" value="Integrase_recombinase_N"/>
</dbReference>
<protein>
    <submittedName>
        <fullName evidence="8">Tyrosine-type recombinase/integrase</fullName>
    </submittedName>
</protein>
<reference evidence="8 9" key="1">
    <citation type="journal article" date="2021" name="Sci. Rep.">
        <title>The distribution of antibiotic resistance genes in chicken gut microbiota commensals.</title>
        <authorList>
            <person name="Juricova H."/>
            <person name="Matiasovicova J."/>
            <person name="Kubasova T."/>
            <person name="Cejkova D."/>
            <person name="Rychlik I."/>
        </authorList>
    </citation>
    <scope>NUCLEOTIDE SEQUENCE [LARGE SCALE GENOMIC DNA]</scope>
    <source>
        <strain evidence="8 9">An801</strain>
    </source>
</reference>
<evidence type="ECO:0000256" key="5">
    <source>
        <dbReference type="PROSITE-ProRule" id="PRU01248"/>
    </source>
</evidence>
<dbReference type="Pfam" id="PF00589">
    <property type="entry name" value="Phage_integrase"/>
    <property type="match status" value="1"/>
</dbReference>
<dbReference type="PANTHER" id="PTHR30349:SF64">
    <property type="entry name" value="PROPHAGE INTEGRASE INTD-RELATED"/>
    <property type="match status" value="1"/>
</dbReference>
<keyword evidence="2" id="KW-0229">DNA integration</keyword>
<evidence type="ECO:0000256" key="3">
    <source>
        <dbReference type="ARBA" id="ARBA00023125"/>
    </source>
</evidence>
<feature type="domain" description="Tyr recombinase" evidence="6">
    <location>
        <begin position="202"/>
        <end position="382"/>
    </location>
</feature>
<dbReference type="Pfam" id="PF13102">
    <property type="entry name" value="Phage_int_SAM_5"/>
    <property type="match status" value="1"/>
</dbReference>
<accession>A0ABS2ERS6</accession>
<comment type="caution">
    <text evidence="8">The sequence shown here is derived from an EMBL/GenBank/DDBJ whole genome shotgun (WGS) entry which is preliminary data.</text>
</comment>
<evidence type="ECO:0000259" key="7">
    <source>
        <dbReference type="PROSITE" id="PS51900"/>
    </source>
</evidence>
<dbReference type="InterPro" id="IPR011010">
    <property type="entry name" value="DNA_brk_join_enz"/>
</dbReference>
<proteinExistence type="inferred from homology"/>
<keyword evidence="9" id="KW-1185">Reference proteome</keyword>
<sequence length="383" mass="44395">MNKIRFEIVAHRVHGGMLAIFVRCSQYGSSIELDTDVRVFEDEWSEDYGLISKSPNSANLNLLIRKLVYNLEEIELTYSGEMTLSKLHDIYSKRGTSADWYAMWEKAMHERGLKPRTIEIHANVLKTIKKYKDSCPVTSLTEDFFRGFMNYLINSGLKYSTVCKEMHVVKAYYNIARKLYGNKVPSDALSFYHDPKDFKNVYKMKALNDDDIRIIENYAATGQLDKPHELVLDQFLFMCYVGTRISDFSSLSEKNFKEDNGKLWLEYTSVKTNTPVRIPMWALFDGRAEQIYSKYKNRLSEFFNVGGERSCSFNGRLKTALKNCNINKHITAHVARHTCASRLINRDIPVTTIQKVIGHRQISMTMIYAKINDNAFVRQLQKL</sequence>
<dbReference type="InterPro" id="IPR025269">
    <property type="entry name" value="SAM-like_dom"/>
</dbReference>
<name>A0ABS2ERS6_9BACE</name>
<dbReference type="InterPro" id="IPR013762">
    <property type="entry name" value="Integrase-like_cat_sf"/>
</dbReference>